<dbReference type="GO" id="GO:0050660">
    <property type="term" value="F:flavin adenine dinucleotide binding"/>
    <property type="evidence" value="ECO:0007669"/>
    <property type="project" value="InterPro"/>
</dbReference>
<organism evidence="8 9">
    <name type="scientific">Chrysophaeum taylorii</name>
    <dbReference type="NCBI Taxonomy" id="2483200"/>
    <lineage>
        <taxon>Eukaryota</taxon>
        <taxon>Sar</taxon>
        <taxon>Stramenopiles</taxon>
        <taxon>Ochrophyta</taxon>
        <taxon>Pelagophyceae</taxon>
        <taxon>Pelagomonadales</taxon>
        <taxon>Pelagomonadaceae</taxon>
        <taxon>Chrysophaeum</taxon>
    </lineage>
</organism>
<keyword evidence="3" id="KW-0285">Flavoprotein</keyword>
<comment type="cofactor">
    <cofactor evidence="1">
        <name>FAD</name>
        <dbReference type="ChEBI" id="CHEBI:57692"/>
    </cofactor>
</comment>
<keyword evidence="7" id="KW-0812">Transmembrane</keyword>
<name>A0AAD7XGY6_9STRA</name>
<dbReference type="GO" id="GO:0004499">
    <property type="term" value="F:N,N-dimethylaniline monooxygenase activity"/>
    <property type="evidence" value="ECO:0007669"/>
    <property type="project" value="InterPro"/>
</dbReference>
<dbReference type="InterPro" id="IPR020946">
    <property type="entry name" value="Flavin_mOase-like"/>
</dbReference>
<protein>
    <recommendedName>
        <fullName evidence="10">Flavin-containing monooxygenase</fullName>
    </recommendedName>
</protein>
<gene>
    <name evidence="8" type="ORF">CTAYLR_004499</name>
</gene>
<comment type="caution">
    <text evidence="8">The sequence shown here is derived from an EMBL/GenBank/DDBJ whole genome shotgun (WGS) entry which is preliminary data.</text>
</comment>
<keyword evidence="7" id="KW-1133">Transmembrane helix</keyword>
<evidence type="ECO:0000313" key="8">
    <source>
        <dbReference type="EMBL" id="KAJ8601047.1"/>
    </source>
</evidence>
<dbReference type="PANTHER" id="PTHR23023">
    <property type="entry name" value="DIMETHYLANILINE MONOOXYGENASE"/>
    <property type="match status" value="1"/>
</dbReference>
<dbReference type="GO" id="GO:0050661">
    <property type="term" value="F:NADP binding"/>
    <property type="evidence" value="ECO:0007669"/>
    <property type="project" value="InterPro"/>
</dbReference>
<evidence type="ECO:0000256" key="1">
    <source>
        <dbReference type="ARBA" id="ARBA00001974"/>
    </source>
</evidence>
<keyword evidence="9" id="KW-1185">Reference proteome</keyword>
<evidence type="ECO:0008006" key="10">
    <source>
        <dbReference type="Google" id="ProtNLM"/>
    </source>
</evidence>
<proteinExistence type="inferred from homology"/>
<dbReference type="FunFam" id="3.50.50.60:FF:000023">
    <property type="entry name" value="Dimethylaniline monooxygenase [N-oxide-forming]"/>
    <property type="match status" value="1"/>
</dbReference>
<evidence type="ECO:0000256" key="5">
    <source>
        <dbReference type="ARBA" id="ARBA00022857"/>
    </source>
</evidence>
<sequence>MSTSGQQRVCVIGAGSSGLIAARELKAAGINDFVVLETQEGPGGLYKRDNYENSCHTSNKCYTSFACAPPPDLTQCDHYTLGGYVKYLEEFAEKFDLGRHIQYRTKVEAVARDGDGWKVTYGGRTSRFEIVVCCSGTHTHHCHPKAHAWLEGFCGNVLHSSEFRKALNFKDKRVVICGGGESAADISVQCSKVAGQTWLAMRPRTGHVTNRAPHLPEVDHASEARVQAHIKDPDNVPPEVSFDTDLTVAHYATSERLFGVHGYKDCVAMATKDFFPGTKMNVYNKSVVTSQFGTKSGGFSSAIARYGCVPKPPVASCEGTTVIFEDGTKAEHVDAVILCIGYTNDIEFLVDDDVKAKVVNPRNSLKHVAHPDVPNFFLVGFVRPAFGNIPTLAELQARWVAQLVTGRTKLPPRADMLAKIEEDREYEETTFVSGKRLKALTNYYLFAMDMATLTDTHPDYARISLEDPLLFLKLVVGQFNAYAFRLKDDYDTYRKCIMDMPVSEVWHLDLALLINNAHLYLLFGDAYKLQGVNVNLNWTTRALVSLLLFLNPLYVAFVVVPCAYVTLISWTVLELNSVRLVSNLDSFRAIRRPSYYIAKTPYDALHIKWSRAMLIFFIITTLPLELLMTALVKKHLINKSHIPTLKFMQRESTYKKIKANFVFFN</sequence>
<evidence type="ECO:0000256" key="3">
    <source>
        <dbReference type="ARBA" id="ARBA00022630"/>
    </source>
</evidence>
<evidence type="ECO:0000256" key="4">
    <source>
        <dbReference type="ARBA" id="ARBA00022827"/>
    </source>
</evidence>
<keyword evidence="5" id="KW-0521">NADP</keyword>
<dbReference type="InterPro" id="IPR036188">
    <property type="entry name" value="FAD/NAD-bd_sf"/>
</dbReference>
<dbReference type="Pfam" id="PF00743">
    <property type="entry name" value="FMO-like"/>
    <property type="match status" value="2"/>
</dbReference>
<reference evidence="8" key="1">
    <citation type="submission" date="2023-01" db="EMBL/GenBank/DDBJ databases">
        <title>Metagenome sequencing of chrysophaentin producing Chrysophaeum taylorii.</title>
        <authorList>
            <person name="Davison J."/>
            <person name="Bewley C."/>
        </authorList>
    </citation>
    <scope>NUCLEOTIDE SEQUENCE</scope>
    <source>
        <strain evidence="8">NIES-1699</strain>
    </source>
</reference>
<dbReference type="PRINTS" id="PR00370">
    <property type="entry name" value="FMOXYGENASE"/>
</dbReference>
<evidence type="ECO:0000313" key="9">
    <source>
        <dbReference type="Proteomes" id="UP001230188"/>
    </source>
</evidence>
<dbReference type="Gene3D" id="3.50.50.60">
    <property type="entry name" value="FAD/NAD(P)-binding domain"/>
    <property type="match status" value="2"/>
</dbReference>
<evidence type="ECO:0000256" key="6">
    <source>
        <dbReference type="ARBA" id="ARBA00023002"/>
    </source>
</evidence>
<evidence type="ECO:0000256" key="7">
    <source>
        <dbReference type="SAM" id="Phobius"/>
    </source>
</evidence>
<feature type="transmembrane region" description="Helical" evidence="7">
    <location>
        <begin position="505"/>
        <end position="523"/>
    </location>
</feature>
<feature type="transmembrane region" description="Helical" evidence="7">
    <location>
        <begin position="612"/>
        <end position="632"/>
    </location>
</feature>
<dbReference type="InterPro" id="IPR000960">
    <property type="entry name" value="Flavin_mOase"/>
</dbReference>
<keyword evidence="4" id="KW-0274">FAD</keyword>
<dbReference type="AlphaFoldDB" id="A0AAD7XGY6"/>
<comment type="similarity">
    <text evidence="2">Belongs to the FMO family.</text>
</comment>
<dbReference type="Proteomes" id="UP001230188">
    <property type="component" value="Unassembled WGS sequence"/>
</dbReference>
<feature type="transmembrane region" description="Helical" evidence="7">
    <location>
        <begin position="543"/>
        <end position="573"/>
    </location>
</feature>
<keyword evidence="6" id="KW-0560">Oxidoreductase</keyword>
<accession>A0AAD7XGY6</accession>
<evidence type="ECO:0000256" key="2">
    <source>
        <dbReference type="ARBA" id="ARBA00009183"/>
    </source>
</evidence>
<keyword evidence="7" id="KW-0472">Membrane</keyword>
<dbReference type="SUPFAM" id="SSF51905">
    <property type="entry name" value="FAD/NAD(P)-binding domain"/>
    <property type="match status" value="2"/>
</dbReference>
<dbReference type="EMBL" id="JAQMWT010000456">
    <property type="protein sequence ID" value="KAJ8601047.1"/>
    <property type="molecule type" value="Genomic_DNA"/>
</dbReference>
<dbReference type="InterPro" id="IPR050346">
    <property type="entry name" value="FMO-like"/>
</dbReference>